<evidence type="ECO:0000256" key="4">
    <source>
        <dbReference type="ARBA" id="ARBA00022723"/>
    </source>
</evidence>
<sequence>MHTNDVHARFEQFNKYGSTCSEEDATEGNCFGGVARRVTKINEIRSSYENTLLLDGGDQFQGTQWFYYYQGRAAAYFMNQMSYTAMALGNHEFDNGVEGLMDFLMNVTFPVLSCNIDASAEPTFEPLIQKSVVVEIGRERIGIVGYTFSRTSEISKPGRNLIFLEEGPAVQEEVDKLVAAGINKIIALGHAGYAKDQEIAKTTVGIDIIVGGHSDTFLYTGSPPTDDLVRGPYPTIINPDGAPNDQVLIVQDFTFAKYLGFLDVTFDDDGKITEYSGNPILLDADIEQGTL</sequence>
<dbReference type="InterPro" id="IPR004843">
    <property type="entry name" value="Calcineurin-like_PHP"/>
</dbReference>
<keyword evidence="6" id="KW-0547">Nucleotide-binding</keyword>
<keyword evidence="5" id="KW-0732">Signal</keyword>
<dbReference type="GO" id="GO:0000166">
    <property type="term" value="F:nucleotide binding"/>
    <property type="evidence" value="ECO:0007669"/>
    <property type="project" value="UniProtKB-KW"/>
</dbReference>
<dbReference type="SUPFAM" id="SSF56300">
    <property type="entry name" value="Metallo-dependent phosphatases"/>
    <property type="match status" value="1"/>
</dbReference>
<evidence type="ECO:0000256" key="3">
    <source>
        <dbReference type="ARBA" id="ARBA00012643"/>
    </source>
</evidence>
<comment type="catalytic activity">
    <reaction evidence="1">
        <text>a ribonucleoside 5'-phosphate + H2O = a ribonucleoside + phosphate</text>
        <dbReference type="Rhea" id="RHEA:12484"/>
        <dbReference type="ChEBI" id="CHEBI:15377"/>
        <dbReference type="ChEBI" id="CHEBI:18254"/>
        <dbReference type="ChEBI" id="CHEBI:43474"/>
        <dbReference type="ChEBI" id="CHEBI:58043"/>
        <dbReference type="EC" id="3.1.3.5"/>
    </reaction>
</comment>
<dbReference type="PROSITE" id="PS00786">
    <property type="entry name" value="5_NUCLEOTIDASE_2"/>
    <property type="match status" value="1"/>
</dbReference>
<dbReference type="InterPro" id="IPR006179">
    <property type="entry name" value="5_nucleotidase/apyrase"/>
</dbReference>
<dbReference type="PANTHER" id="PTHR11575">
    <property type="entry name" value="5'-NUCLEOTIDASE-RELATED"/>
    <property type="match status" value="1"/>
</dbReference>
<dbReference type="Proteomes" id="UP000230750">
    <property type="component" value="Unassembled WGS sequence"/>
</dbReference>
<keyword evidence="7" id="KW-0378">Hydrolase</keyword>
<dbReference type="FunFam" id="3.60.21.10:FF:000020">
    <property type="entry name" value="NT5E isoform 4"/>
    <property type="match status" value="1"/>
</dbReference>
<dbReference type="GO" id="GO:0046872">
    <property type="term" value="F:metal ion binding"/>
    <property type="evidence" value="ECO:0007669"/>
    <property type="project" value="UniProtKB-KW"/>
</dbReference>
<dbReference type="PANTHER" id="PTHR11575:SF24">
    <property type="entry name" value="5'-NUCLEOTIDASE"/>
    <property type="match status" value="1"/>
</dbReference>
<protein>
    <recommendedName>
        <fullName evidence="3">5'-nucleotidase</fullName>
        <ecNumber evidence="3">3.1.3.5</ecNumber>
    </recommendedName>
</protein>
<name>A0A2G8KM24_STIJA</name>
<dbReference type="InterPro" id="IPR029052">
    <property type="entry name" value="Metallo-depent_PP-like"/>
</dbReference>
<dbReference type="EMBL" id="MRZV01000482">
    <property type="protein sequence ID" value="PIK49074.1"/>
    <property type="molecule type" value="Genomic_DNA"/>
</dbReference>
<proteinExistence type="inferred from homology"/>
<organism evidence="9 10">
    <name type="scientific">Stichopus japonicus</name>
    <name type="common">Sea cucumber</name>
    <dbReference type="NCBI Taxonomy" id="307972"/>
    <lineage>
        <taxon>Eukaryota</taxon>
        <taxon>Metazoa</taxon>
        <taxon>Echinodermata</taxon>
        <taxon>Eleutherozoa</taxon>
        <taxon>Echinozoa</taxon>
        <taxon>Holothuroidea</taxon>
        <taxon>Aspidochirotacea</taxon>
        <taxon>Aspidochirotida</taxon>
        <taxon>Stichopodidae</taxon>
        <taxon>Apostichopus</taxon>
    </lineage>
</organism>
<dbReference type="GO" id="GO:0008253">
    <property type="term" value="F:5'-nucleotidase activity"/>
    <property type="evidence" value="ECO:0007669"/>
    <property type="project" value="UniProtKB-EC"/>
</dbReference>
<dbReference type="AlphaFoldDB" id="A0A2G8KM24"/>
<dbReference type="GO" id="GO:0005886">
    <property type="term" value="C:plasma membrane"/>
    <property type="evidence" value="ECO:0007669"/>
    <property type="project" value="TreeGrafter"/>
</dbReference>
<evidence type="ECO:0000256" key="1">
    <source>
        <dbReference type="ARBA" id="ARBA00000815"/>
    </source>
</evidence>
<evidence type="ECO:0000256" key="7">
    <source>
        <dbReference type="ARBA" id="ARBA00022801"/>
    </source>
</evidence>
<dbReference type="Gene3D" id="3.60.21.10">
    <property type="match status" value="1"/>
</dbReference>
<comment type="caution">
    <text evidence="9">The sequence shown here is derived from an EMBL/GenBank/DDBJ whole genome shotgun (WGS) entry which is preliminary data.</text>
</comment>
<accession>A0A2G8KM24</accession>
<dbReference type="Pfam" id="PF00149">
    <property type="entry name" value="Metallophos"/>
    <property type="match status" value="1"/>
</dbReference>
<evidence type="ECO:0000313" key="9">
    <source>
        <dbReference type="EMBL" id="PIK49074.1"/>
    </source>
</evidence>
<evidence type="ECO:0000259" key="8">
    <source>
        <dbReference type="Pfam" id="PF00149"/>
    </source>
</evidence>
<dbReference type="EC" id="3.1.3.5" evidence="3"/>
<gene>
    <name evidence="9" type="ORF">BSL78_14045</name>
</gene>
<dbReference type="GO" id="GO:0006196">
    <property type="term" value="P:AMP catabolic process"/>
    <property type="evidence" value="ECO:0007669"/>
    <property type="project" value="TreeGrafter"/>
</dbReference>
<dbReference type="CDD" id="cd07409">
    <property type="entry name" value="MPP_CD73_N"/>
    <property type="match status" value="1"/>
</dbReference>
<comment type="similarity">
    <text evidence="2">Belongs to the 5'-nucleotidase family.</text>
</comment>
<dbReference type="PRINTS" id="PR01607">
    <property type="entry name" value="APYRASEFAMLY"/>
</dbReference>
<keyword evidence="4" id="KW-0479">Metal-binding</keyword>
<evidence type="ECO:0000256" key="5">
    <source>
        <dbReference type="ARBA" id="ARBA00022729"/>
    </source>
</evidence>
<feature type="domain" description="Calcineurin-like phosphoesterase" evidence="8">
    <location>
        <begin position="1"/>
        <end position="214"/>
    </location>
</feature>
<keyword evidence="10" id="KW-1185">Reference proteome</keyword>
<evidence type="ECO:0000256" key="2">
    <source>
        <dbReference type="ARBA" id="ARBA00006654"/>
    </source>
</evidence>
<dbReference type="OrthoDB" id="7722975at2759"/>
<reference evidence="9 10" key="1">
    <citation type="journal article" date="2017" name="PLoS Biol.">
        <title>The sea cucumber genome provides insights into morphological evolution and visceral regeneration.</title>
        <authorList>
            <person name="Zhang X."/>
            <person name="Sun L."/>
            <person name="Yuan J."/>
            <person name="Sun Y."/>
            <person name="Gao Y."/>
            <person name="Zhang L."/>
            <person name="Li S."/>
            <person name="Dai H."/>
            <person name="Hamel J.F."/>
            <person name="Liu C."/>
            <person name="Yu Y."/>
            <person name="Liu S."/>
            <person name="Lin W."/>
            <person name="Guo K."/>
            <person name="Jin S."/>
            <person name="Xu P."/>
            <person name="Storey K.B."/>
            <person name="Huan P."/>
            <person name="Zhang T."/>
            <person name="Zhou Y."/>
            <person name="Zhang J."/>
            <person name="Lin C."/>
            <person name="Li X."/>
            <person name="Xing L."/>
            <person name="Huo D."/>
            <person name="Sun M."/>
            <person name="Wang L."/>
            <person name="Mercier A."/>
            <person name="Li F."/>
            <person name="Yang H."/>
            <person name="Xiang J."/>
        </authorList>
    </citation>
    <scope>NUCLEOTIDE SEQUENCE [LARGE SCALE GENOMIC DNA]</scope>
    <source>
        <strain evidence="9">Shaxun</strain>
        <tissue evidence="9">Muscle</tissue>
    </source>
</reference>
<evidence type="ECO:0000256" key="6">
    <source>
        <dbReference type="ARBA" id="ARBA00022741"/>
    </source>
</evidence>
<dbReference type="STRING" id="307972.A0A2G8KM24"/>
<dbReference type="InterPro" id="IPR006146">
    <property type="entry name" value="5'-Nucleotdase_CS"/>
</dbReference>
<evidence type="ECO:0000313" key="10">
    <source>
        <dbReference type="Proteomes" id="UP000230750"/>
    </source>
</evidence>